<proteinExistence type="predicted"/>
<accession>A0A6N2ME29</accession>
<keyword evidence="1" id="KW-0472">Membrane</keyword>
<organism evidence="2">
    <name type="scientific">Salix viminalis</name>
    <name type="common">Common osier</name>
    <name type="synonym">Basket willow</name>
    <dbReference type="NCBI Taxonomy" id="40686"/>
    <lineage>
        <taxon>Eukaryota</taxon>
        <taxon>Viridiplantae</taxon>
        <taxon>Streptophyta</taxon>
        <taxon>Embryophyta</taxon>
        <taxon>Tracheophyta</taxon>
        <taxon>Spermatophyta</taxon>
        <taxon>Magnoliopsida</taxon>
        <taxon>eudicotyledons</taxon>
        <taxon>Gunneridae</taxon>
        <taxon>Pentapetalae</taxon>
        <taxon>rosids</taxon>
        <taxon>fabids</taxon>
        <taxon>Malpighiales</taxon>
        <taxon>Salicaceae</taxon>
        <taxon>Saliceae</taxon>
        <taxon>Salix</taxon>
    </lineage>
</organism>
<keyword evidence="1" id="KW-1133">Transmembrane helix</keyword>
<gene>
    <name evidence="2" type="ORF">SVIM_LOCUS359896</name>
</gene>
<evidence type="ECO:0000313" key="2">
    <source>
        <dbReference type="EMBL" id="VFU52466.1"/>
    </source>
</evidence>
<reference evidence="2" key="1">
    <citation type="submission" date="2019-03" db="EMBL/GenBank/DDBJ databases">
        <authorList>
            <person name="Mank J."/>
            <person name="Almeida P."/>
        </authorList>
    </citation>
    <scope>NUCLEOTIDE SEQUENCE</scope>
    <source>
        <strain evidence="2">78183</strain>
    </source>
</reference>
<feature type="transmembrane region" description="Helical" evidence="1">
    <location>
        <begin position="82"/>
        <end position="102"/>
    </location>
</feature>
<dbReference type="AlphaFoldDB" id="A0A6N2ME29"/>
<protein>
    <submittedName>
        <fullName evidence="2">Uncharacterized protein</fullName>
    </submittedName>
</protein>
<evidence type="ECO:0000256" key="1">
    <source>
        <dbReference type="SAM" id="Phobius"/>
    </source>
</evidence>
<dbReference type="EMBL" id="CAADRP010001796">
    <property type="protein sequence ID" value="VFU52466.1"/>
    <property type="molecule type" value="Genomic_DNA"/>
</dbReference>
<name>A0A6N2ME29_SALVM</name>
<sequence>MCQDNLWLNLTDGMILCGRIGMELEATTMPELDQNTNYDWNRIEESGQDMEPIFGPGYTRLVNSSHLVLVKCCCEPCICLTFLFPIFFSGSCYMAATMQVVFSTRSFNSRLVYIKYG</sequence>
<keyword evidence="1" id="KW-0812">Transmembrane</keyword>